<evidence type="ECO:0000259" key="8">
    <source>
        <dbReference type="Pfam" id="PF00156"/>
    </source>
</evidence>
<feature type="binding site" evidence="7">
    <location>
        <position position="139"/>
    </location>
    <ligand>
        <name>orotate</name>
        <dbReference type="ChEBI" id="CHEBI:30839"/>
    </ligand>
</feature>
<evidence type="ECO:0000256" key="1">
    <source>
        <dbReference type="ARBA" id="ARBA00004889"/>
    </source>
</evidence>
<keyword evidence="6 7" id="KW-0665">Pyrimidine biosynthesis</keyword>
<feature type="domain" description="Phosphoribosyltransferase" evidence="8">
    <location>
        <begin position="106"/>
        <end position="174"/>
    </location>
</feature>
<dbReference type="Pfam" id="PF00156">
    <property type="entry name" value="Pribosyltran"/>
    <property type="match status" value="1"/>
</dbReference>
<keyword evidence="5 7" id="KW-0460">Magnesium</keyword>
<dbReference type="HAMAP" id="MF_01208">
    <property type="entry name" value="PyrE"/>
    <property type="match status" value="1"/>
</dbReference>
<dbReference type="FunFam" id="3.40.50.2020:FF:000029">
    <property type="entry name" value="Orotate phosphoribosyltransferase"/>
    <property type="match status" value="1"/>
</dbReference>
<dbReference type="PANTHER" id="PTHR19278:SF9">
    <property type="entry name" value="URIDINE 5'-MONOPHOSPHATE SYNTHASE"/>
    <property type="match status" value="1"/>
</dbReference>
<name>A0A543JH62_9PSEU</name>
<evidence type="ECO:0000256" key="3">
    <source>
        <dbReference type="ARBA" id="ARBA00022676"/>
    </source>
</evidence>
<protein>
    <recommendedName>
        <fullName evidence="2 7">Orotate phosphoribosyltransferase</fullName>
        <shortName evidence="7">OPRT</shortName>
        <shortName evidence="7">OPRTase</shortName>
        <ecNumber evidence="2 7">2.4.2.10</ecNumber>
    </recommendedName>
</protein>
<dbReference type="GO" id="GO:0004588">
    <property type="term" value="F:orotate phosphoribosyltransferase activity"/>
    <property type="evidence" value="ECO:0007669"/>
    <property type="project" value="UniProtKB-UniRule"/>
</dbReference>
<dbReference type="GO" id="GO:0000287">
    <property type="term" value="F:magnesium ion binding"/>
    <property type="evidence" value="ECO:0007669"/>
    <property type="project" value="UniProtKB-UniRule"/>
</dbReference>
<feature type="binding site" evidence="7">
    <location>
        <position position="167"/>
    </location>
    <ligand>
        <name>orotate</name>
        <dbReference type="ChEBI" id="CHEBI:30839"/>
    </ligand>
</feature>
<feature type="binding site" evidence="7">
    <location>
        <position position="109"/>
    </location>
    <ligand>
        <name>5-phospho-alpha-D-ribose 1-diphosphate</name>
        <dbReference type="ChEBI" id="CHEBI:58017"/>
        <note>ligand shared between dimeric partners</note>
    </ligand>
</feature>
<feature type="binding site" description="in other chain" evidence="7">
    <location>
        <position position="110"/>
    </location>
    <ligand>
        <name>5-phospho-alpha-D-ribose 1-diphosphate</name>
        <dbReference type="ChEBI" id="CHEBI:58017"/>
        <note>ligand shared between dimeric partners</note>
    </ligand>
</feature>
<proteinExistence type="inferred from homology"/>
<comment type="pathway">
    <text evidence="1 7">Pyrimidine metabolism; UMP biosynthesis via de novo pathway; UMP from orotate: step 1/2.</text>
</comment>
<keyword evidence="10" id="KW-1185">Reference proteome</keyword>
<evidence type="ECO:0000313" key="9">
    <source>
        <dbReference type="EMBL" id="TQM82121.1"/>
    </source>
</evidence>
<dbReference type="InterPro" id="IPR029057">
    <property type="entry name" value="PRTase-like"/>
</dbReference>
<dbReference type="EMBL" id="VFPP01000001">
    <property type="protein sequence ID" value="TQM82121.1"/>
    <property type="molecule type" value="Genomic_DNA"/>
</dbReference>
<evidence type="ECO:0000313" key="10">
    <source>
        <dbReference type="Proteomes" id="UP000316628"/>
    </source>
</evidence>
<evidence type="ECO:0000256" key="5">
    <source>
        <dbReference type="ARBA" id="ARBA00022842"/>
    </source>
</evidence>
<dbReference type="GO" id="GO:0019856">
    <property type="term" value="P:pyrimidine nucleobase biosynthetic process"/>
    <property type="evidence" value="ECO:0007669"/>
    <property type="project" value="TreeGrafter"/>
</dbReference>
<dbReference type="UniPathway" id="UPA00070">
    <property type="reaction ID" value="UER00119"/>
</dbReference>
<dbReference type="AlphaFoldDB" id="A0A543JH62"/>
<dbReference type="PANTHER" id="PTHR19278">
    <property type="entry name" value="OROTATE PHOSPHORIBOSYLTRANSFERASE"/>
    <property type="match status" value="1"/>
</dbReference>
<dbReference type="EC" id="2.4.2.10" evidence="2 7"/>
<evidence type="ECO:0000256" key="6">
    <source>
        <dbReference type="ARBA" id="ARBA00022975"/>
    </source>
</evidence>
<accession>A0A543JH62</accession>
<dbReference type="InterPro" id="IPR000836">
    <property type="entry name" value="PRTase_dom"/>
</dbReference>
<dbReference type="Proteomes" id="UP000316628">
    <property type="component" value="Unassembled WGS sequence"/>
</dbReference>
<evidence type="ECO:0000256" key="4">
    <source>
        <dbReference type="ARBA" id="ARBA00022679"/>
    </source>
</evidence>
<comment type="catalytic activity">
    <reaction evidence="7">
        <text>orotidine 5'-phosphate + diphosphate = orotate + 5-phospho-alpha-D-ribose 1-diphosphate</text>
        <dbReference type="Rhea" id="RHEA:10380"/>
        <dbReference type="ChEBI" id="CHEBI:30839"/>
        <dbReference type="ChEBI" id="CHEBI:33019"/>
        <dbReference type="ChEBI" id="CHEBI:57538"/>
        <dbReference type="ChEBI" id="CHEBI:58017"/>
        <dbReference type="EC" id="2.4.2.10"/>
    </reaction>
</comment>
<organism evidence="9 10">
    <name type="scientific">Saccharothrix saharensis</name>
    <dbReference type="NCBI Taxonomy" id="571190"/>
    <lineage>
        <taxon>Bacteria</taxon>
        <taxon>Bacillati</taxon>
        <taxon>Actinomycetota</taxon>
        <taxon>Actinomycetes</taxon>
        <taxon>Pseudonocardiales</taxon>
        <taxon>Pseudonocardiaceae</taxon>
        <taxon>Saccharothrix</taxon>
    </lineage>
</organism>
<dbReference type="NCBIfam" id="TIGR00336">
    <property type="entry name" value="pyrE"/>
    <property type="match status" value="1"/>
</dbReference>
<gene>
    <name evidence="7" type="primary">pyrE</name>
    <name evidence="9" type="ORF">FHX81_4516</name>
</gene>
<dbReference type="SUPFAM" id="SSF53271">
    <property type="entry name" value="PRTase-like"/>
    <property type="match status" value="1"/>
</dbReference>
<comment type="caution">
    <text evidence="9">The sequence shown here is derived from an EMBL/GenBank/DDBJ whole genome shotgun (WGS) entry which is preliminary data.</text>
</comment>
<comment type="cofactor">
    <cofactor evidence="7">
        <name>Mg(2+)</name>
        <dbReference type="ChEBI" id="CHEBI:18420"/>
    </cofactor>
</comment>
<comment type="subunit">
    <text evidence="7">Homodimer.</text>
</comment>
<keyword evidence="4 7" id="KW-0808">Transferase</keyword>
<keyword evidence="3 7" id="KW-0328">Glycosyltransferase</keyword>
<dbReference type="InterPro" id="IPR023031">
    <property type="entry name" value="OPRT"/>
</dbReference>
<sequence length="194" mass="20148">MTLLAPVRTEVVLDAAAKAELARLVSELAVVHGKVTLSSGAEADYYIDLRRATLHHAASPLIGKLLRQLTADWDYVAAGGLTLGADPVACAMMHAAAGAGEVLDAFVVRKSAKQHGMQRQIEGIEVAGQRVLAVEDTSTTGGSVLTAVEALRAHGATVVGVATVVDRGTGAREVIEEAGLPYRYLLDLADLGLA</sequence>
<dbReference type="CDD" id="cd06223">
    <property type="entry name" value="PRTases_typeI"/>
    <property type="match status" value="1"/>
</dbReference>
<evidence type="ECO:0000256" key="7">
    <source>
        <dbReference type="HAMAP-Rule" id="MF_01208"/>
    </source>
</evidence>
<feature type="binding site" evidence="7">
    <location>
        <position position="115"/>
    </location>
    <ligand>
        <name>5-phospho-alpha-D-ribose 1-diphosphate</name>
        <dbReference type="ChEBI" id="CHEBI:58017"/>
        <note>ligand shared between dimeric partners</note>
    </ligand>
</feature>
<comment type="function">
    <text evidence="7">Catalyzes the transfer of a ribosyl phosphate group from 5-phosphoribose 1-diphosphate to orotate, leading to the formation of orotidine monophosphate (OMP).</text>
</comment>
<dbReference type="InterPro" id="IPR004467">
    <property type="entry name" value="Or_phspho_trans_dom"/>
</dbReference>
<dbReference type="GO" id="GO:0044205">
    <property type="term" value="P:'de novo' UMP biosynthetic process"/>
    <property type="evidence" value="ECO:0007669"/>
    <property type="project" value="UniProtKB-UniRule"/>
</dbReference>
<feature type="binding site" evidence="7">
    <location>
        <position position="113"/>
    </location>
    <ligand>
        <name>5-phospho-alpha-D-ribose 1-diphosphate</name>
        <dbReference type="ChEBI" id="CHEBI:58017"/>
        <note>ligand shared between dimeric partners</note>
    </ligand>
</feature>
<dbReference type="Gene3D" id="3.40.50.2020">
    <property type="match status" value="1"/>
</dbReference>
<comment type="similarity">
    <text evidence="7">Belongs to the purine/pyrimidine phosphoribosyltransferase family. PyrE subfamily.</text>
</comment>
<feature type="binding site" description="in other chain" evidence="7">
    <location>
        <begin position="135"/>
        <end position="143"/>
    </location>
    <ligand>
        <name>5-phospho-alpha-D-ribose 1-diphosphate</name>
        <dbReference type="ChEBI" id="CHEBI:58017"/>
        <note>ligand shared between dimeric partners</note>
    </ligand>
</feature>
<evidence type="ECO:0000256" key="2">
    <source>
        <dbReference type="ARBA" id="ARBA00011971"/>
    </source>
</evidence>
<reference evidence="9 10" key="1">
    <citation type="submission" date="2019-06" db="EMBL/GenBank/DDBJ databases">
        <title>Sequencing the genomes of 1000 actinobacteria strains.</title>
        <authorList>
            <person name="Klenk H.-P."/>
        </authorList>
    </citation>
    <scope>NUCLEOTIDE SEQUENCE [LARGE SCALE GENOMIC DNA]</scope>
    <source>
        <strain evidence="9 10">DSM 45456</strain>
    </source>
</reference>
<comment type="caution">
    <text evidence="7">Lacks conserved residue(s) required for the propagation of feature annotation.</text>
</comment>